<keyword evidence="9" id="KW-0325">Glycoprotein</keyword>
<evidence type="ECO:0000256" key="5">
    <source>
        <dbReference type="ARBA" id="ARBA00022824"/>
    </source>
</evidence>
<dbReference type="EC" id="3.2.1.106" evidence="11"/>
<evidence type="ECO:0000256" key="4">
    <source>
        <dbReference type="ARBA" id="ARBA00022801"/>
    </source>
</evidence>
<evidence type="ECO:0000256" key="2">
    <source>
        <dbReference type="ARBA" id="ARBA00010833"/>
    </source>
</evidence>
<feature type="domain" description="Glycosyl hydrolase family 63 C-terminal" evidence="12">
    <location>
        <begin position="8"/>
        <end position="92"/>
    </location>
</feature>
<evidence type="ECO:0000256" key="10">
    <source>
        <dbReference type="ARBA" id="ARBA00023295"/>
    </source>
</evidence>
<dbReference type="InterPro" id="IPR031335">
    <property type="entry name" value="Glyco_hydro_63_C"/>
</dbReference>
<sequence>MNINNNEKGFLWDEGFHQLIIGRYDPKLSIEIITSWLNTMDDNGWIAREQIVGEEARSRVPEAFQVQMPHIANPPTMFLAIHALHHHWVTKFRQLAHCSNDQVQVAVDSAGDQTKDVSTDENCLHYAQVVEYYEAG</sequence>
<comment type="similarity">
    <text evidence="2">Belongs to the glycosyl hydrolase 63 family.</text>
</comment>
<dbReference type="SUPFAM" id="SSF48208">
    <property type="entry name" value="Six-hairpin glycosidases"/>
    <property type="match status" value="1"/>
</dbReference>
<evidence type="ECO:0000256" key="1">
    <source>
        <dbReference type="ARBA" id="ARBA00004648"/>
    </source>
</evidence>
<dbReference type="GO" id="GO:0004573">
    <property type="term" value="F:Glc3Man9GlcNAc2 oligosaccharide glucosidase activity"/>
    <property type="evidence" value="ECO:0007669"/>
    <property type="project" value="UniProtKB-EC"/>
</dbReference>
<evidence type="ECO:0000313" key="13">
    <source>
        <dbReference type="EMBL" id="ETO25348.1"/>
    </source>
</evidence>
<comment type="caution">
    <text evidence="13">The sequence shown here is derived from an EMBL/GenBank/DDBJ whole genome shotgun (WGS) entry which is preliminary data.</text>
</comment>
<dbReference type="InterPro" id="IPR004888">
    <property type="entry name" value="Glycoside_hydrolase_63"/>
</dbReference>
<evidence type="ECO:0000256" key="7">
    <source>
        <dbReference type="ARBA" id="ARBA00022989"/>
    </source>
</evidence>
<evidence type="ECO:0000256" key="11">
    <source>
        <dbReference type="ARBA" id="ARBA00038888"/>
    </source>
</evidence>
<dbReference type="OrthoDB" id="410058at2759"/>
<keyword evidence="8" id="KW-0472">Membrane</keyword>
<dbReference type="InterPro" id="IPR008928">
    <property type="entry name" value="6-hairpin_glycosidase_sf"/>
</dbReference>
<keyword evidence="4" id="KW-0378">Hydrolase</keyword>
<evidence type="ECO:0000256" key="9">
    <source>
        <dbReference type="ARBA" id="ARBA00023180"/>
    </source>
</evidence>
<dbReference type="EMBL" id="ASPP01008602">
    <property type="protein sequence ID" value="ETO25348.1"/>
    <property type="molecule type" value="Genomic_DNA"/>
</dbReference>
<evidence type="ECO:0000313" key="14">
    <source>
        <dbReference type="Proteomes" id="UP000023152"/>
    </source>
</evidence>
<evidence type="ECO:0000256" key="8">
    <source>
        <dbReference type="ARBA" id="ARBA00023136"/>
    </source>
</evidence>
<dbReference type="Pfam" id="PF03200">
    <property type="entry name" value="Glyco_hydro_63"/>
    <property type="match status" value="1"/>
</dbReference>
<organism evidence="13 14">
    <name type="scientific">Reticulomyxa filosa</name>
    <dbReference type="NCBI Taxonomy" id="46433"/>
    <lineage>
        <taxon>Eukaryota</taxon>
        <taxon>Sar</taxon>
        <taxon>Rhizaria</taxon>
        <taxon>Retaria</taxon>
        <taxon>Foraminifera</taxon>
        <taxon>Monothalamids</taxon>
        <taxon>Reticulomyxidae</taxon>
        <taxon>Reticulomyxa</taxon>
    </lineage>
</organism>
<dbReference type="Gene3D" id="1.50.10.10">
    <property type="match status" value="1"/>
</dbReference>
<keyword evidence="10" id="KW-0326">Glycosidase</keyword>
<gene>
    <name evidence="13" type="ORF">RFI_11786</name>
</gene>
<dbReference type="GO" id="GO:0006487">
    <property type="term" value="P:protein N-linked glycosylation"/>
    <property type="evidence" value="ECO:0007669"/>
    <property type="project" value="TreeGrafter"/>
</dbReference>
<name>X6NHI2_RETFI</name>
<evidence type="ECO:0000259" key="12">
    <source>
        <dbReference type="Pfam" id="PF03200"/>
    </source>
</evidence>
<accession>X6NHI2</accession>
<dbReference type="PANTHER" id="PTHR10412">
    <property type="entry name" value="MANNOSYL-OLIGOSACCHARIDE GLUCOSIDASE"/>
    <property type="match status" value="1"/>
</dbReference>
<evidence type="ECO:0000256" key="6">
    <source>
        <dbReference type="ARBA" id="ARBA00022968"/>
    </source>
</evidence>
<dbReference type="InterPro" id="IPR012341">
    <property type="entry name" value="6hp_glycosidase-like_sf"/>
</dbReference>
<protein>
    <recommendedName>
        <fullName evidence="11">mannosyl-oligosaccharide glucosidase</fullName>
        <ecNumber evidence="11">3.2.1.106</ecNumber>
    </recommendedName>
</protein>
<keyword evidence="5" id="KW-0256">Endoplasmic reticulum</keyword>
<keyword evidence="7" id="KW-1133">Transmembrane helix</keyword>
<dbReference type="GO" id="GO:0005789">
    <property type="term" value="C:endoplasmic reticulum membrane"/>
    <property type="evidence" value="ECO:0007669"/>
    <property type="project" value="UniProtKB-SubCell"/>
</dbReference>
<comment type="subcellular location">
    <subcellularLocation>
        <location evidence="1">Endoplasmic reticulum membrane</location>
        <topology evidence="1">Single-pass type II membrane protein</topology>
    </subcellularLocation>
</comment>
<dbReference type="GO" id="GO:0009311">
    <property type="term" value="P:oligosaccharide metabolic process"/>
    <property type="evidence" value="ECO:0007669"/>
    <property type="project" value="InterPro"/>
</dbReference>
<dbReference type="PANTHER" id="PTHR10412:SF11">
    <property type="entry name" value="MANNOSYL-OLIGOSACCHARIDE GLUCOSIDASE"/>
    <property type="match status" value="1"/>
</dbReference>
<keyword evidence="3" id="KW-0812">Transmembrane</keyword>
<reference evidence="13 14" key="1">
    <citation type="journal article" date="2013" name="Curr. Biol.">
        <title>The Genome of the Foraminiferan Reticulomyxa filosa.</title>
        <authorList>
            <person name="Glockner G."/>
            <person name="Hulsmann N."/>
            <person name="Schleicher M."/>
            <person name="Noegel A.A."/>
            <person name="Eichinger L."/>
            <person name="Gallinger C."/>
            <person name="Pawlowski J."/>
            <person name="Sierra R."/>
            <person name="Euteneuer U."/>
            <person name="Pillet L."/>
            <person name="Moustafa A."/>
            <person name="Platzer M."/>
            <person name="Groth M."/>
            <person name="Szafranski K."/>
            <person name="Schliwa M."/>
        </authorList>
    </citation>
    <scope>NUCLEOTIDE SEQUENCE [LARGE SCALE GENOMIC DNA]</scope>
</reference>
<evidence type="ECO:0000256" key="3">
    <source>
        <dbReference type="ARBA" id="ARBA00022692"/>
    </source>
</evidence>
<dbReference type="Proteomes" id="UP000023152">
    <property type="component" value="Unassembled WGS sequence"/>
</dbReference>
<keyword evidence="6" id="KW-0735">Signal-anchor</keyword>
<keyword evidence="14" id="KW-1185">Reference proteome</keyword>
<proteinExistence type="inferred from homology"/>
<dbReference type="AlphaFoldDB" id="X6NHI2"/>